<keyword evidence="6" id="KW-0472">Membrane</keyword>
<dbReference type="InterPro" id="IPR008995">
    <property type="entry name" value="Mo/tungstate-bd_C_term_dom"/>
</dbReference>
<evidence type="ECO:0000256" key="3">
    <source>
        <dbReference type="ARBA" id="ARBA00022475"/>
    </source>
</evidence>
<dbReference type="InterPro" id="IPR013611">
    <property type="entry name" value="Transp-assoc_OB_typ2"/>
</dbReference>
<reference evidence="8 9" key="1">
    <citation type="journal article" date="2016" name="Int. J. Syst. Evol. Microbiol.">
        <title>Labrenzia salina sp. nov., isolated from the rhizosphere of the halophyte Arthrocnemum macrostachyum.</title>
        <authorList>
            <person name="Camacho M."/>
            <person name="Redondo-Gomez S."/>
            <person name="Rodriguez-Llorente I."/>
            <person name="Rohde M."/>
            <person name="Sproer C."/>
            <person name="Schumann P."/>
            <person name="Klenk H.P."/>
            <person name="Montero-Calasanz M.D.C."/>
        </authorList>
    </citation>
    <scope>NUCLEOTIDE SEQUENCE [LARGE SCALE GENOMIC DNA]</scope>
    <source>
        <strain evidence="8 9">DSM 29163</strain>
    </source>
</reference>
<dbReference type="InterPro" id="IPR012340">
    <property type="entry name" value="NA-bd_OB-fold"/>
</dbReference>
<accession>A0ABT3R879</accession>
<dbReference type="Pfam" id="PF00005">
    <property type="entry name" value="ABC_tran"/>
    <property type="match status" value="1"/>
</dbReference>
<evidence type="ECO:0000259" key="7">
    <source>
        <dbReference type="PROSITE" id="PS50893"/>
    </source>
</evidence>
<dbReference type="EMBL" id="JAPEVI010000003">
    <property type="protein sequence ID" value="MCX2725517.1"/>
    <property type="molecule type" value="Genomic_DNA"/>
</dbReference>
<dbReference type="SMART" id="SM00382">
    <property type="entry name" value="AAA"/>
    <property type="match status" value="1"/>
</dbReference>
<dbReference type="PROSITE" id="PS50893">
    <property type="entry name" value="ABC_TRANSPORTER_2"/>
    <property type="match status" value="1"/>
</dbReference>
<evidence type="ECO:0000256" key="2">
    <source>
        <dbReference type="ARBA" id="ARBA00022448"/>
    </source>
</evidence>
<dbReference type="Pfam" id="PF08402">
    <property type="entry name" value="TOBE_2"/>
    <property type="match status" value="1"/>
</dbReference>
<evidence type="ECO:0000256" key="5">
    <source>
        <dbReference type="ARBA" id="ARBA00022840"/>
    </source>
</evidence>
<proteinExistence type="inferred from homology"/>
<evidence type="ECO:0000256" key="1">
    <source>
        <dbReference type="ARBA" id="ARBA00005417"/>
    </source>
</evidence>
<dbReference type="InterPro" id="IPR015853">
    <property type="entry name" value="ABC_transpr_FbpC"/>
</dbReference>
<dbReference type="PANTHER" id="PTHR43875">
    <property type="entry name" value="MALTODEXTRIN IMPORT ATP-BINDING PROTEIN MSMX"/>
    <property type="match status" value="1"/>
</dbReference>
<dbReference type="PANTHER" id="PTHR43875:SF14">
    <property type="entry name" value="ABC TRANSPORTER ATP-BINDING PROTEIN"/>
    <property type="match status" value="1"/>
</dbReference>
<keyword evidence="2" id="KW-0813">Transport</keyword>
<comment type="similarity">
    <text evidence="1">Belongs to the ABC transporter superfamily.</text>
</comment>
<dbReference type="RefSeq" id="WP_265966508.1">
    <property type="nucleotide sequence ID" value="NZ_JAPEVI010000003.1"/>
</dbReference>
<evidence type="ECO:0000256" key="4">
    <source>
        <dbReference type="ARBA" id="ARBA00022741"/>
    </source>
</evidence>
<organism evidence="8 9">
    <name type="scientific">Roseibium salinum</name>
    <dbReference type="NCBI Taxonomy" id="1604349"/>
    <lineage>
        <taxon>Bacteria</taxon>
        <taxon>Pseudomonadati</taxon>
        <taxon>Pseudomonadota</taxon>
        <taxon>Alphaproteobacteria</taxon>
        <taxon>Hyphomicrobiales</taxon>
        <taxon>Stappiaceae</taxon>
        <taxon>Roseibium</taxon>
    </lineage>
</organism>
<dbReference type="InterPro" id="IPR003439">
    <property type="entry name" value="ABC_transporter-like_ATP-bd"/>
</dbReference>
<gene>
    <name evidence="8" type="ORF">ON753_24695</name>
</gene>
<dbReference type="Gene3D" id="3.40.50.300">
    <property type="entry name" value="P-loop containing nucleotide triphosphate hydrolases"/>
    <property type="match status" value="1"/>
</dbReference>
<feature type="domain" description="ABC transporter" evidence="7">
    <location>
        <begin position="3"/>
        <end position="233"/>
    </location>
</feature>
<dbReference type="InterPro" id="IPR027417">
    <property type="entry name" value="P-loop_NTPase"/>
</dbReference>
<evidence type="ECO:0000313" key="9">
    <source>
        <dbReference type="Proteomes" id="UP001300261"/>
    </source>
</evidence>
<keyword evidence="4" id="KW-0547">Nucleotide-binding</keyword>
<dbReference type="GO" id="GO:0005524">
    <property type="term" value="F:ATP binding"/>
    <property type="evidence" value="ECO:0007669"/>
    <property type="project" value="UniProtKB-KW"/>
</dbReference>
<keyword evidence="5 8" id="KW-0067">ATP-binding</keyword>
<dbReference type="Gene3D" id="2.40.50.140">
    <property type="entry name" value="Nucleic acid-binding proteins"/>
    <property type="match status" value="1"/>
</dbReference>
<protein>
    <submittedName>
        <fullName evidence="8">ABC transporter ATP-binding protein</fullName>
    </submittedName>
</protein>
<sequence length="354" mass="38484">MSLELKNVSKRVRGVTHIKNTSLTLHTGHFNVLLGETGSGKTSLIKLMAGLDSLASGQVILNGKDVSGLSAQKRNISLVHQFFVNYPHMSVFDNIASPLKVAGVAKSEIEGRVEEAARLLRLNPYLYRKPHELSGGQQQRTALARAIVKESDAVFLDEPLANLDYKLREEMRDQLPELFAGRGAVVVYATSEPEEALLLGGQTALMSDGNVVQFGPTAEIFRKPKDLEAAKVFSNPPINVAPVTKKGDTVILSETTRWTVSGAAASLSDGTYTLAIRPHHVMPIETPEHPVRLSGRVLVTELSGSESSAHFDMDGQAWVSLAPGVHPYLVGEVHSFYLDPRHCFFFAPDGQLVA</sequence>
<keyword evidence="9" id="KW-1185">Reference proteome</keyword>
<dbReference type="CDD" id="cd03259">
    <property type="entry name" value="ABC_Carb_Solutes_like"/>
    <property type="match status" value="1"/>
</dbReference>
<keyword evidence="3" id="KW-1003">Cell membrane</keyword>
<name>A0ABT3R879_9HYPH</name>
<dbReference type="Gene3D" id="2.40.50.100">
    <property type="match status" value="1"/>
</dbReference>
<evidence type="ECO:0000313" key="8">
    <source>
        <dbReference type="EMBL" id="MCX2725517.1"/>
    </source>
</evidence>
<dbReference type="SUPFAM" id="SSF52540">
    <property type="entry name" value="P-loop containing nucleoside triphosphate hydrolases"/>
    <property type="match status" value="1"/>
</dbReference>
<dbReference type="InterPro" id="IPR047641">
    <property type="entry name" value="ABC_transpr_MalK/UgpC-like"/>
</dbReference>
<dbReference type="SUPFAM" id="SSF50331">
    <property type="entry name" value="MOP-like"/>
    <property type="match status" value="1"/>
</dbReference>
<dbReference type="InterPro" id="IPR003593">
    <property type="entry name" value="AAA+_ATPase"/>
</dbReference>
<comment type="caution">
    <text evidence="8">The sequence shown here is derived from an EMBL/GenBank/DDBJ whole genome shotgun (WGS) entry which is preliminary data.</text>
</comment>
<evidence type="ECO:0000256" key="6">
    <source>
        <dbReference type="ARBA" id="ARBA00023136"/>
    </source>
</evidence>
<dbReference type="Proteomes" id="UP001300261">
    <property type="component" value="Unassembled WGS sequence"/>
</dbReference>